<dbReference type="InterPro" id="IPR036217">
    <property type="entry name" value="MethylDNA_cys_MeTrfase_DNAb"/>
</dbReference>
<dbReference type="InterPro" id="IPR014048">
    <property type="entry name" value="MethylDNA_cys_MeTrfase_DNA-bd"/>
</dbReference>
<dbReference type="InterPro" id="IPR036631">
    <property type="entry name" value="MGMT_N_sf"/>
</dbReference>
<dbReference type="GO" id="GO:0005737">
    <property type="term" value="C:cytoplasm"/>
    <property type="evidence" value="ECO:0007669"/>
    <property type="project" value="UniProtKB-SubCell"/>
</dbReference>
<reference evidence="13 14" key="1">
    <citation type="journal article" date="2016" name="Nat. Commun.">
        <title>Thousands of microbial genomes shed light on interconnected biogeochemical processes in an aquifer system.</title>
        <authorList>
            <person name="Anantharaman K."/>
            <person name="Brown C.T."/>
            <person name="Hug L.A."/>
            <person name="Sharon I."/>
            <person name="Castelle C.J."/>
            <person name="Probst A.J."/>
            <person name="Thomas B.C."/>
            <person name="Singh A."/>
            <person name="Wilkins M.J."/>
            <person name="Karaoz U."/>
            <person name="Brodie E.L."/>
            <person name="Williams K.H."/>
            <person name="Hubbard S.S."/>
            <person name="Banfield J.F."/>
        </authorList>
    </citation>
    <scope>NUCLEOTIDE SEQUENCE [LARGE SCALE GENOMIC DNA]</scope>
    <source>
        <strain evidence="14">RBG_16_55_9</strain>
    </source>
</reference>
<dbReference type="Pfam" id="PF01035">
    <property type="entry name" value="DNA_binding_1"/>
    <property type="match status" value="1"/>
</dbReference>
<dbReference type="GO" id="GO:0043565">
    <property type="term" value="F:sequence-specific DNA binding"/>
    <property type="evidence" value="ECO:0007669"/>
    <property type="project" value="InterPro"/>
</dbReference>
<organism evidence="13 14">
    <name type="scientific">Fraserbacteria sp. (strain RBG_16_55_9)</name>
    <dbReference type="NCBI Taxonomy" id="1817864"/>
    <lineage>
        <taxon>Bacteria</taxon>
        <taxon>Candidatus Fraseribacteriota</taxon>
    </lineage>
</organism>
<comment type="catalytic activity">
    <reaction evidence="1 11">
        <text>a 4-O-methyl-thymidine in DNA + L-cysteinyl-[protein] = a thymidine in DNA + S-methyl-L-cysteinyl-[protein]</text>
        <dbReference type="Rhea" id="RHEA:53428"/>
        <dbReference type="Rhea" id="RHEA-COMP:10131"/>
        <dbReference type="Rhea" id="RHEA-COMP:10132"/>
        <dbReference type="Rhea" id="RHEA-COMP:13555"/>
        <dbReference type="Rhea" id="RHEA-COMP:13556"/>
        <dbReference type="ChEBI" id="CHEBI:29950"/>
        <dbReference type="ChEBI" id="CHEBI:82612"/>
        <dbReference type="ChEBI" id="CHEBI:137386"/>
        <dbReference type="ChEBI" id="CHEBI:137387"/>
        <dbReference type="EC" id="2.1.1.63"/>
    </reaction>
</comment>
<dbReference type="Pfam" id="PF12833">
    <property type="entry name" value="HTH_18"/>
    <property type="match status" value="1"/>
</dbReference>
<dbReference type="PROSITE" id="PS00374">
    <property type="entry name" value="MGMT"/>
    <property type="match status" value="1"/>
</dbReference>
<protein>
    <recommendedName>
        <fullName evidence="11">Methylated-DNA--protein-cysteine methyltransferase</fullName>
        <ecNumber evidence="11">2.1.1.63</ecNumber>
    </recommendedName>
    <alternativeName>
        <fullName evidence="11">6-O-methylguanine-DNA methyltransferase</fullName>
        <shortName evidence="11">MGMT</shortName>
    </alternativeName>
    <alternativeName>
        <fullName evidence="11">O-6-methylguanine-DNA-alkyltransferase</fullName>
    </alternativeName>
</protein>
<dbReference type="NCBIfam" id="TIGR00589">
    <property type="entry name" value="ogt"/>
    <property type="match status" value="1"/>
</dbReference>
<keyword evidence="5 11" id="KW-0808">Transferase</keyword>
<evidence type="ECO:0000256" key="3">
    <source>
        <dbReference type="ARBA" id="ARBA00022490"/>
    </source>
</evidence>
<keyword evidence="6 11" id="KW-0227">DNA damage</keyword>
<keyword evidence="4 11" id="KW-0489">Methyltransferase</keyword>
<dbReference type="PROSITE" id="PS01124">
    <property type="entry name" value="HTH_ARAC_FAMILY_2"/>
    <property type="match status" value="1"/>
</dbReference>
<sequence length="289" mass="32429">MSKALLEKTSVREVEIIRRISSYIEIHLKDSLTLATLSAEVGLSPHHFQKIFKRVMGITPRQYVEAQRLNRLKEDLQKGEDVTRSLYAAGYGSSSRLYERSNARLGMTPATYRRGGQGMRIGYTIVHCRLGRLLVAATERGISAISLSNSDAELEKALRSEYPQAEIYRDESSNLTQWVRTLLKHLNGRQPHLDLPIDVQATAFQWRVWEELRKIPYGQTRSYSEIAQAIGHPKARRAVARACATNPVPIVIPCHRVVRSDGGLGGYGLGIERKQALLEQEGAVSHADD</sequence>
<keyword evidence="8" id="KW-0804">Transcription</keyword>
<dbReference type="Gene3D" id="3.30.160.70">
    <property type="entry name" value="Methylated DNA-protein cysteine methyltransferase domain"/>
    <property type="match status" value="1"/>
</dbReference>
<dbReference type="EC" id="2.1.1.63" evidence="11"/>
<evidence type="ECO:0000256" key="5">
    <source>
        <dbReference type="ARBA" id="ARBA00022679"/>
    </source>
</evidence>
<dbReference type="Gene3D" id="1.10.10.10">
    <property type="entry name" value="Winged helix-like DNA-binding domain superfamily/Winged helix DNA-binding domain"/>
    <property type="match status" value="1"/>
</dbReference>
<evidence type="ECO:0000256" key="6">
    <source>
        <dbReference type="ARBA" id="ARBA00022763"/>
    </source>
</evidence>
<dbReference type="SUPFAM" id="SSF46689">
    <property type="entry name" value="Homeodomain-like"/>
    <property type="match status" value="1"/>
</dbReference>
<comment type="subcellular location">
    <subcellularLocation>
        <location evidence="11">Cytoplasm</location>
    </subcellularLocation>
</comment>
<dbReference type="CDD" id="cd06445">
    <property type="entry name" value="ATase"/>
    <property type="match status" value="1"/>
</dbReference>
<dbReference type="InterPro" id="IPR023546">
    <property type="entry name" value="MGMT"/>
</dbReference>
<dbReference type="EMBL" id="MFGX01000032">
    <property type="protein sequence ID" value="OGF56499.1"/>
    <property type="molecule type" value="Genomic_DNA"/>
</dbReference>
<evidence type="ECO:0000259" key="12">
    <source>
        <dbReference type="PROSITE" id="PS01124"/>
    </source>
</evidence>
<dbReference type="Gene3D" id="1.10.10.60">
    <property type="entry name" value="Homeodomain-like"/>
    <property type="match status" value="1"/>
</dbReference>
<dbReference type="GO" id="GO:0006307">
    <property type="term" value="P:DNA alkylation repair"/>
    <property type="evidence" value="ECO:0007669"/>
    <property type="project" value="UniProtKB-UniRule"/>
</dbReference>
<accession>A0A1F5UZ95</accession>
<comment type="miscellaneous">
    <text evidence="11">This enzyme catalyzes only one turnover and therefore is not strictly catalytic. According to one definition, an enzyme is a biocatalyst that acts repeatedly and over many reaction cycles.</text>
</comment>
<dbReference type="SUPFAM" id="SSF46767">
    <property type="entry name" value="Methylated DNA-protein cysteine methyltransferase, C-terminal domain"/>
    <property type="match status" value="1"/>
</dbReference>
<dbReference type="FunFam" id="1.10.10.10:FF:000214">
    <property type="entry name" value="Methylated-DNA--protein-cysteine methyltransferase"/>
    <property type="match status" value="1"/>
</dbReference>
<comment type="similarity">
    <text evidence="2 11">Belongs to the MGMT family.</text>
</comment>
<feature type="domain" description="HTH araC/xylS-type" evidence="12">
    <location>
        <begin position="18"/>
        <end position="115"/>
    </location>
</feature>
<dbReference type="SMART" id="SM00342">
    <property type="entry name" value="HTH_ARAC"/>
    <property type="match status" value="1"/>
</dbReference>
<dbReference type="HAMAP" id="MF_00772">
    <property type="entry name" value="OGT"/>
    <property type="match status" value="1"/>
</dbReference>
<dbReference type="Pfam" id="PF02870">
    <property type="entry name" value="Methyltransf_1N"/>
    <property type="match status" value="1"/>
</dbReference>
<dbReference type="InterPro" id="IPR008332">
    <property type="entry name" value="MethylG_MeTrfase_N"/>
</dbReference>
<evidence type="ECO:0000313" key="14">
    <source>
        <dbReference type="Proteomes" id="UP000179157"/>
    </source>
</evidence>
<evidence type="ECO:0000256" key="8">
    <source>
        <dbReference type="ARBA" id="ARBA00023163"/>
    </source>
</evidence>
<name>A0A1F5UZ95_FRAXR</name>
<dbReference type="PANTHER" id="PTHR10815:SF14">
    <property type="entry name" value="BIFUNCTIONAL TRANSCRIPTIONAL ACTIVATOR_DNA REPAIR ENZYME ADA"/>
    <property type="match status" value="1"/>
</dbReference>
<evidence type="ECO:0000256" key="2">
    <source>
        <dbReference type="ARBA" id="ARBA00008711"/>
    </source>
</evidence>
<dbReference type="Proteomes" id="UP000179157">
    <property type="component" value="Unassembled WGS sequence"/>
</dbReference>
<dbReference type="STRING" id="1817864.A2Z21_07985"/>
<dbReference type="AlphaFoldDB" id="A0A1F5UZ95"/>
<dbReference type="SUPFAM" id="SSF53155">
    <property type="entry name" value="Methylated DNA-protein cysteine methyltransferase domain"/>
    <property type="match status" value="1"/>
</dbReference>
<comment type="function">
    <text evidence="11">Involved in the cellular defense against the biological effects of O6-methylguanine (O6-MeG) and O4-methylthymine (O4-MeT) in DNA. Repairs the methylated nucleobase in DNA by stoichiometrically transferring the methyl group to a cysteine residue in the enzyme. This is a suicide reaction: the enzyme is irreversibly inactivated.</text>
</comment>
<evidence type="ECO:0000256" key="7">
    <source>
        <dbReference type="ARBA" id="ARBA00023015"/>
    </source>
</evidence>
<proteinExistence type="inferred from homology"/>
<dbReference type="InterPro" id="IPR036388">
    <property type="entry name" value="WH-like_DNA-bd_sf"/>
</dbReference>
<dbReference type="InterPro" id="IPR001497">
    <property type="entry name" value="MethylDNA_cys_MeTrfase_AS"/>
</dbReference>
<feature type="active site" description="Nucleophile; methyl group acceptor" evidence="11">
    <location>
        <position position="254"/>
    </location>
</feature>
<dbReference type="InterPro" id="IPR009057">
    <property type="entry name" value="Homeodomain-like_sf"/>
</dbReference>
<dbReference type="GO" id="GO:0003908">
    <property type="term" value="F:methylated-DNA-[protein]-cysteine S-methyltransferase activity"/>
    <property type="evidence" value="ECO:0007669"/>
    <property type="project" value="UniProtKB-UniRule"/>
</dbReference>
<comment type="catalytic activity">
    <reaction evidence="10 11">
        <text>a 6-O-methyl-2'-deoxyguanosine in DNA + L-cysteinyl-[protein] = S-methyl-L-cysteinyl-[protein] + a 2'-deoxyguanosine in DNA</text>
        <dbReference type="Rhea" id="RHEA:24000"/>
        <dbReference type="Rhea" id="RHEA-COMP:10131"/>
        <dbReference type="Rhea" id="RHEA-COMP:10132"/>
        <dbReference type="Rhea" id="RHEA-COMP:11367"/>
        <dbReference type="Rhea" id="RHEA-COMP:11368"/>
        <dbReference type="ChEBI" id="CHEBI:29950"/>
        <dbReference type="ChEBI" id="CHEBI:82612"/>
        <dbReference type="ChEBI" id="CHEBI:85445"/>
        <dbReference type="ChEBI" id="CHEBI:85448"/>
        <dbReference type="EC" id="2.1.1.63"/>
    </reaction>
</comment>
<evidence type="ECO:0000256" key="10">
    <source>
        <dbReference type="ARBA" id="ARBA00049348"/>
    </source>
</evidence>
<evidence type="ECO:0000256" key="9">
    <source>
        <dbReference type="ARBA" id="ARBA00023204"/>
    </source>
</evidence>
<comment type="caution">
    <text evidence="13">The sequence shown here is derived from an EMBL/GenBank/DDBJ whole genome shotgun (WGS) entry which is preliminary data.</text>
</comment>
<keyword evidence="3 11" id="KW-0963">Cytoplasm</keyword>
<keyword evidence="7" id="KW-0805">Transcription regulation</keyword>
<evidence type="ECO:0000256" key="11">
    <source>
        <dbReference type="HAMAP-Rule" id="MF_00772"/>
    </source>
</evidence>
<dbReference type="InterPro" id="IPR018060">
    <property type="entry name" value="HTH_AraC"/>
</dbReference>
<evidence type="ECO:0000256" key="4">
    <source>
        <dbReference type="ARBA" id="ARBA00022603"/>
    </source>
</evidence>
<dbReference type="PANTHER" id="PTHR10815">
    <property type="entry name" value="METHYLATED-DNA--PROTEIN-CYSTEINE METHYLTRANSFERASE"/>
    <property type="match status" value="1"/>
</dbReference>
<dbReference type="GO" id="GO:0003700">
    <property type="term" value="F:DNA-binding transcription factor activity"/>
    <property type="evidence" value="ECO:0007669"/>
    <property type="project" value="InterPro"/>
</dbReference>
<gene>
    <name evidence="13" type="ORF">A2Z21_07985</name>
</gene>
<evidence type="ECO:0000256" key="1">
    <source>
        <dbReference type="ARBA" id="ARBA00001286"/>
    </source>
</evidence>
<dbReference type="GO" id="GO:0032259">
    <property type="term" value="P:methylation"/>
    <property type="evidence" value="ECO:0007669"/>
    <property type="project" value="UniProtKB-KW"/>
</dbReference>
<keyword evidence="9 11" id="KW-0234">DNA repair</keyword>
<evidence type="ECO:0000313" key="13">
    <source>
        <dbReference type="EMBL" id="OGF56499.1"/>
    </source>
</evidence>